<dbReference type="PANTHER" id="PTHR44196">
    <property type="entry name" value="DEHYDROGENASE/REDUCTASE SDR FAMILY MEMBER 7B"/>
    <property type="match status" value="1"/>
</dbReference>
<comment type="similarity">
    <text evidence="1 3">Belongs to the short-chain dehydrogenases/reductases (SDR) family.</text>
</comment>
<evidence type="ECO:0000256" key="3">
    <source>
        <dbReference type="RuleBase" id="RU000363"/>
    </source>
</evidence>
<dbReference type="RefSeq" id="WP_167962534.1">
    <property type="nucleotide sequence ID" value="NZ_JAATJJ010000001.1"/>
</dbReference>
<name>A0A846QPX4_9FLAO</name>
<dbReference type="SUPFAM" id="SSF51735">
    <property type="entry name" value="NAD(P)-binding Rossmann-fold domains"/>
    <property type="match status" value="1"/>
</dbReference>
<accession>A0A846QPX4</accession>
<dbReference type="PANTHER" id="PTHR44196:SF1">
    <property type="entry name" value="DEHYDROGENASE_REDUCTASE SDR FAMILY MEMBER 7B"/>
    <property type="match status" value="1"/>
</dbReference>
<dbReference type="PRINTS" id="PR00081">
    <property type="entry name" value="GDHRDH"/>
</dbReference>
<dbReference type="PRINTS" id="PR00080">
    <property type="entry name" value="SDRFAMILY"/>
</dbReference>
<dbReference type="GO" id="GO:0016491">
    <property type="term" value="F:oxidoreductase activity"/>
    <property type="evidence" value="ECO:0007669"/>
    <property type="project" value="UniProtKB-KW"/>
</dbReference>
<dbReference type="Gene3D" id="3.40.50.720">
    <property type="entry name" value="NAD(P)-binding Rossmann-like Domain"/>
    <property type="match status" value="1"/>
</dbReference>
<dbReference type="AlphaFoldDB" id="A0A846QPX4"/>
<dbReference type="InterPro" id="IPR002347">
    <property type="entry name" value="SDR_fam"/>
</dbReference>
<evidence type="ECO:0000313" key="5">
    <source>
        <dbReference type="Proteomes" id="UP000590442"/>
    </source>
</evidence>
<dbReference type="Pfam" id="PF00106">
    <property type="entry name" value="adh_short"/>
    <property type="match status" value="1"/>
</dbReference>
<sequence length="241" mass="26602">MKLSNNTILITGGTSGIGKELAGRLLKRNNKVILLGRNAKKLEAAAKEGFHTLLCDVSKMEDIENVVENIKNNFPDLSILFNNAGVQYNYLFKDMAIPLENIAQEMGVNSTGQLMLTQRLIPLLCSQKKAMIINTTSGLGAFPKTDGLVYSASKAALRNFTTGLRLTLKNTSVKVLEFIPPVTDTPMTSCRNGDKMPAQKLVALAIPQIEKEKRIVTVPKMRIFLWVSFLMPKLAHKILSK</sequence>
<dbReference type="EMBL" id="JAATJJ010000001">
    <property type="protein sequence ID" value="NJB71096.1"/>
    <property type="molecule type" value="Genomic_DNA"/>
</dbReference>
<evidence type="ECO:0000313" key="4">
    <source>
        <dbReference type="EMBL" id="NJB71096.1"/>
    </source>
</evidence>
<dbReference type="InterPro" id="IPR020904">
    <property type="entry name" value="Sc_DH/Rdtase_CS"/>
</dbReference>
<organism evidence="4 5">
    <name type="scientific">Saonia flava</name>
    <dbReference type="NCBI Taxonomy" id="523696"/>
    <lineage>
        <taxon>Bacteria</taxon>
        <taxon>Pseudomonadati</taxon>
        <taxon>Bacteroidota</taxon>
        <taxon>Flavobacteriia</taxon>
        <taxon>Flavobacteriales</taxon>
        <taxon>Flavobacteriaceae</taxon>
        <taxon>Saonia</taxon>
    </lineage>
</organism>
<keyword evidence="5" id="KW-1185">Reference proteome</keyword>
<comment type="caution">
    <text evidence="4">The sequence shown here is derived from an EMBL/GenBank/DDBJ whole genome shotgun (WGS) entry which is preliminary data.</text>
</comment>
<evidence type="ECO:0000256" key="2">
    <source>
        <dbReference type="ARBA" id="ARBA00023002"/>
    </source>
</evidence>
<dbReference type="GO" id="GO:0016020">
    <property type="term" value="C:membrane"/>
    <property type="evidence" value="ECO:0007669"/>
    <property type="project" value="TreeGrafter"/>
</dbReference>
<proteinExistence type="inferred from homology"/>
<keyword evidence="2" id="KW-0560">Oxidoreductase</keyword>
<dbReference type="PROSITE" id="PS00061">
    <property type="entry name" value="ADH_SHORT"/>
    <property type="match status" value="1"/>
</dbReference>
<protein>
    <submittedName>
        <fullName evidence="4">Short-subunit dehydrogenase involved in D-alanine esterification of teichoic acids</fullName>
    </submittedName>
</protein>
<gene>
    <name evidence="4" type="ORF">GGR42_001558</name>
</gene>
<reference evidence="4 5" key="1">
    <citation type="submission" date="2020-03" db="EMBL/GenBank/DDBJ databases">
        <title>Genomic Encyclopedia of Type Strains, Phase IV (KMG-IV): sequencing the most valuable type-strain genomes for metagenomic binning, comparative biology and taxonomic classification.</title>
        <authorList>
            <person name="Goeker M."/>
        </authorList>
    </citation>
    <scope>NUCLEOTIDE SEQUENCE [LARGE SCALE GENOMIC DNA]</scope>
    <source>
        <strain evidence="4 5">DSM 29762</strain>
    </source>
</reference>
<dbReference type="InterPro" id="IPR036291">
    <property type="entry name" value="NAD(P)-bd_dom_sf"/>
</dbReference>
<evidence type="ECO:0000256" key="1">
    <source>
        <dbReference type="ARBA" id="ARBA00006484"/>
    </source>
</evidence>
<dbReference type="Proteomes" id="UP000590442">
    <property type="component" value="Unassembled WGS sequence"/>
</dbReference>